<keyword evidence="9" id="KW-1185">Reference proteome</keyword>
<evidence type="ECO:0000313" key="8">
    <source>
        <dbReference type="EMBL" id="MEM5340220.1"/>
    </source>
</evidence>
<feature type="transmembrane region" description="Helical" evidence="6">
    <location>
        <begin position="35"/>
        <end position="51"/>
    </location>
</feature>
<comment type="similarity">
    <text evidence="2">Belongs to the GtrA family.</text>
</comment>
<gene>
    <name evidence="8" type="ORF">V4C56_11345</name>
</gene>
<name>A0ABU9QZY2_9BURK</name>
<organism evidence="8 9">
    <name type="scientific">Paraburkholderia azotifigens</name>
    <dbReference type="NCBI Taxonomy" id="2057004"/>
    <lineage>
        <taxon>Bacteria</taxon>
        <taxon>Pseudomonadati</taxon>
        <taxon>Pseudomonadota</taxon>
        <taxon>Betaproteobacteria</taxon>
        <taxon>Burkholderiales</taxon>
        <taxon>Burkholderiaceae</taxon>
        <taxon>Paraburkholderia</taxon>
    </lineage>
</organism>
<keyword evidence="3 6" id="KW-0812">Transmembrane</keyword>
<evidence type="ECO:0000256" key="5">
    <source>
        <dbReference type="ARBA" id="ARBA00023136"/>
    </source>
</evidence>
<keyword evidence="4 6" id="KW-1133">Transmembrane helix</keyword>
<dbReference type="PANTHER" id="PTHR38459:SF1">
    <property type="entry name" value="PROPHAGE BACTOPRENOL-LINKED GLUCOSE TRANSLOCASE HOMOLOG"/>
    <property type="match status" value="1"/>
</dbReference>
<feature type="transmembrane region" description="Helical" evidence="6">
    <location>
        <begin position="71"/>
        <end position="92"/>
    </location>
</feature>
<sequence length="129" mass="14570">MKQLIRFILVGLFNTAFGYGIIFFCMYALRMTPEMSNILGYAISLGVSYLLHKKITFESDRQHRTEAIRFLVVFAISYAVNLLLLVLLVHAIQLNKGVSQVFAGAAYVSVSFLLNKFYVFKTSTRAANT</sequence>
<dbReference type="EMBL" id="JAZHGA010000006">
    <property type="protein sequence ID" value="MEM5340220.1"/>
    <property type="molecule type" value="Genomic_DNA"/>
</dbReference>
<evidence type="ECO:0000256" key="1">
    <source>
        <dbReference type="ARBA" id="ARBA00004141"/>
    </source>
</evidence>
<evidence type="ECO:0000256" key="3">
    <source>
        <dbReference type="ARBA" id="ARBA00022692"/>
    </source>
</evidence>
<dbReference type="Proteomes" id="UP001481677">
    <property type="component" value="Unassembled WGS sequence"/>
</dbReference>
<keyword evidence="5 6" id="KW-0472">Membrane</keyword>
<protein>
    <submittedName>
        <fullName evidence="8">GtrA family protein</fullName>
    </submittedName>
</protein>
<evidence type="ECO:0000256" key="4">
    <source>
        <dbReference type="ARBA" id="ARBA00022989"/>
    </source>
</evidence>
<evidence type="ECO:0000256" key="2">
    <source>
        <dbReference type="ARBA" id="ARBA00009399"/>
    </source>
</evidence>
<comment type="caution">
    <text evidence="8">The sequence shown here is derived from an EMBL/GenBank/DDBJ whole genome shotgun (WGS) entry which is preliminary data.</text>
</comment>
<evidence type="ECO:0000313" key="9">
    <source>
        <dbReference type="Proteomes" id="UP001481677"/>
    </source>
</evidence>
<dbReference type="InterPro" id="IPR007267">
    <property type="entry name" value="GtrA_DPMS_TM"/>
</dbReference>
<dbReference type="Pfam" id="PF04138">
    <property type="entry name" value="GtrA_DPMS_TM"/>
    <property type="match status" value="1"/>
</dbReference>
<dbReference type="InterPro" id="IPR051401">
    <property type="entry name" value="GtrA_CellWall_Glycosyl"/>
</dbReference>
<feature type="transmembrane region" description="Helical" evidence="6">
    <location>
        <begin position="7"/>
        <end position="29"/>
    </location>
</feature>
<reference evidence="8 9" key="1">
    <citation type="submission" date="2024-01" db="EMBL/GenBank/DDBJ databases">
        <title>The diversity of rhizobia nodulating Mimosa spp. in eleven states of Brazil covering several biomes is determined by host plant, location, and edaphic factors.</title>
        <authorList>
            <person name="Rouws L."/>
            <person name="Barauna A."/>
            <person name="Beukes C."/>
            <person name="De Faria S.M."/>
            <person name="Gross E."/>
            <person name="Dos Reis Junior F.B."/>
            <person name="Simon M."/>
            <person name="Maluk M."/>
            <person name="Odee D.W."/>
            <person name="Kenicer G."/>
            <person name="Young J.P.W."/>
            <person name="Reis V.M."/>
            <person name="Zilli J."/>
            <person name="James E.K."/>
        </authorList>
    </citation>
    <scope>NUCLEOTIDE SEQUENCE [LARGE SCALE GENOMIC DNA]</scope>
    <source>
        <strain evidence="8 9">JPY530</strain>
    </source>
</reference>
<feature type="transmembrane region" description="Helical" evidence="6">
    <location>
        <begin position="98"/>
        <end position="119"/>
    </location>
</feature>
<accession>A0ABU9QZY2</accession>
<feature type="domain" description="GtrA/DPMS transmembrane" evidence="7">
    <location>
        <begin position="6"/>
        <end position="120"/>
    </location>
</feature>
<dbReference type="RefSeq" id="WP_035545310.1">
    <property type="nucleotide sequence ID" value="NZ_JAZHFZ010000009.1"/>
</dbReference>
<dbReference type="PANTHER" id="PTHR38459">
    <property type="entry name" value="PROPHAGE BACTOPRENOL-LINKED GLUCOSE TRANSLOCASE HOMOLOG"/>
    <property type="match status" value="1"/>
</dbReference>
<evidence type="ECO:0000259" key="7">
    <source>
        <dbReference type="Pfam" id="PF04138"/>
    </source>
</evidence>
<comment type="subcellular location">
    <subcellularLocation>
        <location evidence="1">Membrane</location>
        <topology evidence="1">Multi-pass membrane protein</topology>
    </subcellularLocation>
</comment>
<proteinExistence type="inferred from homology"/>
<evidence type="ECO:0000256" key="6">
    <source>
        <dbReference type="SAM" id="Phobius"/>
    </source>
</evidence>